<dbReference type="OrthoDB" id="4869816at2759"/>
<gene>
    <name evidence="2" type="ORF">K489DRAFT_376032</name>
</gene>
<keyword evidence="1" id="KW-1185">Reference proteome</keyword>
<dbReference type="RefSeq" id="XP_033464913.1">
    <property type="nucleotide sequence ID" value="XM_033603820.1"/>
</dbReference>
<reference evidence="2" key="3">
    <citation type="submission" date="2025-08" db="UniProtKB">
        <authorList>
            <consortium name="RefSeq"/>
        </authorList>
    </citation>
    <scope>IDENTIFICATION</scope>
    <source>
        <strain evidence="2">CBS 342.82</strain>
    </source>
</reference>
<dbReference type="GeneID" id="54361620"/>
<reference evidence="2" key="1">
    <citation type="submission" date="2020-01" db="EMBL/GenBank/DDBJ databases">
        <authorList>
            <consortium name="DOE Joint Genome Institute"/>
            <person name="Haridas S."/>
            <person name="Albert R."/>
            <person name="Binder M."/>
            <person name="Bloem J."/>
            <person name="Labutti K."/>
            <person name="Salamov A."/>
            <person name="Andreopoulos B."/>
            <person name="Baker S.E."/>
            <person name="Barry K."/>
            <person name="Bills G."/>
            <person name="Bluhm B.H."/>
            <person name="Cannon C."/>
            <person name="Castanera R."/>
            <person name="Culley D.E."/>
            <person name="Daum C."/>
            <person name="Ezra D."/>
            <person name="Gonzalez J.B."/>
            <person name="Henrissat B."/>
            <person name="Kuo A."/>
            <person name="Liang C."/>
            <person name="Lipzen A."/>
            <person name="Lutzoni F."/>
            <person name="Magnuson J."/>
            <person name="Mondo S."/>
            <person name="Nolan M."/>
            <person name="Ohm R."/>
            <person name="Pangilinan J."/>
            <person name="Park H.-J."/>
            <person name="Ramirez L."/>
            <person name="Alfaro M."/>
            <person name="Sun H."/>
            <person name="Tritt A."/>
            <person name="Yoshinaga Y."/>
            <person name="Zwiers L.-H."/>
            <person name="Turgeon B.G."/>
            <person name="Goodwin S.B."/>
            <person name="Spatafora J.W."/>
            <person name="Crous P.W."/>
            <person name="Grigoriev I.V."/>
        </authorList>
    </citation>
    <scope>NUCLEOTIDE SEQUENCE</scope>
    <source>
        <strain evidence="2">CBS 342.82</strain>
    </source>
</reference>
<reference evidence="2" key="2">
    <citation type="submission" date="2020-04" db="EMBL/GenBank/DDBJ databases">
        <authorList>
            <consortium name="NCBI Genome Project"/>
        </authorList>
    </citation>
    <scope>NUCLEOTIDE SEQUENCE</scope>
    <source>
        <strain evidence="2">CBS 342.82</strain>
    </source>
</reference>
<protein>
    <submittedName>
        <fullName evidence="2">Uncharacterized protein</fullName>
    </submittedName>
</protein>
<accession>A0A6J3MLK9</accession>
<name>A0A6J3MLK9_9PEZI</name>
<dbReference type="Proteomes" id="UP000504637">
    <property type="component" value="Unplaced"/>
</dbReference>
<sequence>MTAKAPVAAEHALVTLVENKKLEKFGFYMFRVDYEDEGRWERFVNEYEVILYQEVTSAAESTGLHRIKDKFDMIIVEDEITDGVGAVGVASTFAMIKTEDELEPGYDLNVCLLADAECIASVIDPRSESDRETEPPFLKMVHVTASRVPTKGIAHEGSEHAIVRKVNISSLIKRQFLASYTSDSSSAAAE</sequence>
<proteinExistence type="predicted"/>
<dbReference type="AlphaFoldDB" id="A0A6J3MLK9"/>
<organism evidence="2">
    <name type="scientific">Dissoconium aciculare CBS 342.82</name>
    <dbReference type="NCBI Taxonomy" id="1314786"/>
    <lineage>
        <taxon>Eukaryota</taxon>
        <taxon>Fungi</taxon>
        <taxon>Dikarya</taxon>
        <taxon>Ascomycota</taxon>
        <taxon>Pezizomycotina</taxon>
        <taxon>Dothideomycetes</taxon>
        <taxon>Dothideomycetidae</taxon>
        <taxon>Mycosphaerellales</taxon>
        <taxon>Dissoconiaceae</taxon>
        <taxon>Dissoconium</taxon>
    </lineage>
</organism>
<evidence type="ECO:0000313" key="2">
    <source>
        <dbReference type="RefSeq" id="XP_033464913.1"/>
    </source>
</evidence>
<evidence type="ECO:0000313" key="1">
    <source>
        <dbReference type="Proteomes" id="UP000504637"/>
    </source>
</evidence>